<keyword evidence="2" id="KW-1185">Reference proteome</keyword>
<dbReference type="EMBL" id="JARGEI010000032">
    <property type="protein sequence ID" value="KAJ8704047.1"/>
    <property type="molecule type" value="Genomic_DNA"/>
</dbReference>
<organism evidence="1 2">
    <name type="scientific">Mythimna separata</name>
    <name type="common">Oriental armyworm</name>
    <name type="synonym">Pseudaletia separata</name>
    <dbReference type="NCBI Taxonomy" id="271217"/>
    <lineage>
        <taxon>Eukaryota</taxon>
        <taxon>Metazoa</taxon>
        <taxon>Ecdysozoa</taxon>
        <taxon>Arthropoda</taxon>
        <taxon>Hexapoda</taxon>
        <taxon>Insecta</taxon>
        <taxon>Pterygota</taxon>
        <taxon>Neoptera</taxon>
        <taxon>Endopterygota</taxon>
        <taxon>Lepidoptera</taxon>
        <taxon>Glossata</taxon>
        <taxon>Ditrysia</taxon>
        <taxon>Noctuoidea</taxon>
        <taxon>Noctuidae</taxon>
        <taxon>Noctuinae</taxon>
        <taxon>Hadenini</taxon>
        <taxon>Mythimna</taxon>
    </lineage>
</organism>
<proteinExistence type="predicted"/>
<name>A0AAD8DJH5_MYTSE</name>
<evidence type="ECO:0000313" key="1">
    <source>
        <dbReference type="EMBL" id="KAJ8704047.1"/>
    </source>
</evidence>
<gene>
    <name evidence="1" type="ORF">PYW07_013341</name>
</gene>
<comment type="caution">
    <text evidence="1">The sequence shown here is derived from an EMBL/GenBank/DDBJ whole genome shotgun (WGS) entry which is preliminary data.</text>
</comment>
<accession>A0AAD8DJH5</accession>
<dbReference type="AlphaFoldDB" id="A0AAD8DJH5"/>
<sequence length="998" mass="116441">MYKKRDGTSGVEGQLYETKLISLIHFRAKSDDKIKDYSLASNFTDIGTFDDICIRAKLKIKKHYKPVAIFIQAKHITSLTEKLPMNSKNNLAKWFSSYLKIRSLFEIKNKDFLFRGNFEETNCLFIIYTNAKANLDTEEFKSDFSDKLNSWIGTGKKGLQLRDMDKEIAYLCEINLKEEFTALAVQLAKFLSDYAKDDGAIMPMHGDLILRYHVILAQNVLEVSEIKCENNKDEYRIASFQTAFFTNEDDNIKIFKDTLLNEMLRNRKLEEPELNSLISKLYINKQLDVTVLSSLIGNIVTFNATKFKLQFVIPVSDDLRRQLAKADVQQSQVNAAIELALTAAKDMLTQQEFKVPATFGNKDLIIKKNKTERRLDYLKTKVSDLITKTGADKIVTLDESLGDGLLKLNGGIAGIVGNILVSEENTGLLKFTDDWESLGDISKRLYIKLQSEIENLLEYKFDVKAKKIPKLSFLRDEHDENLASGFLNRLLFFTNQADERNVEMRLKEEILNQKCLKVDNIRVTADAVFLQYHDLIQKWWMLKEASYLTKQSTFFEEALELIVDKPLMTIISNTYNMINTKYITDYEFNEKALSFLEFQNQPPATIVVTENSVTTMTVAKMVQSLKKIDHFVFDLKYILDLQETVYDNFIKELKEINENELMLFDCNNVFAKNTYSSMYCMERLENIAKLIETKRTLLIIKKTFVETITNYFENSKNILTDERWSLIQMNEKTRRDITENAELIFQGVKMSLMLIMDDVTMGFVEEEVLNKILMKEPIVIGNPNSYSNYENFERIYKNEGRYVVSEEGVLKPQPYIKGLTFEKVLPCWTWKVKINLLEHNHKLLKWRAPAEISYTLTLEFFCEIFAEKPAFCPIYCNYSFDLDMSDDGVVTLKNFESDHWIVFELKMFLHFCNRKESTNMKMVFIFDCIDDIFSRDAKEVFDLLRTVKYYPCRPEIWISSRSKNVIFILQKAFNNQFEMHLFTCEDQYVFLLKYRSPA</sequence>
<protein>
    <submittedName>
        <fullName evidence="1">Uncharacterized protein</fullName>
    </submittedName>
</protein>
<evidence type="ECO:0000313" key="2">
    <source>
        <dbReference type="Proteomes" id="UP001231518"/>
    </source>
</evidence>
<reference evidence="1" key="1">
    <citation type="submission" date="2023-03" db="EMBL/GenBank/DDBJ databases">
        <title>Chromosome-level genomes of two armyworms, Mythimna separata and Mythimna loreyi, provide insights into the biosynthesis and reception of sex pheromones.</title>
        <authorList>
            <person name="Zhao H."/>
        </authorList>
    </citation>
    <scope>NUCLEOTIDE SEQUENCE</scope>
    <source>
        <strain evidence="1">BeijingLab</strain>
        <tissue evidence="1">Pupa</tissue>
    </source>
</reference>
<dbReference type="Proteomes" id="UP001231518">
    <property type="component" value="Chromosome 31"/>
</dbReference>